<proteinExistence type="predicted"/>
<keyword evidence="4" id="KW-1185">Reference proteome</keyword>
<evidence type="ECO:0000313" key="4">
    <source>
        <dbReference type="Proteomes" id="UP000245708"/>
    </source>
</evidence>
<gene>
    <name evidence="3" type="ORF">C7455_105221</name>
</gene>
<protein>
    <submittedName>
        <fullName evidence="3">Endonuclease/exonuclease/phosphatase family metal-dependent hydrolase</fullName>
    </submittedName>
</protein>
<keyword evidence="3" id="KW-0540">Nuclease</keyword>
<dbReference type="Proteomes" id="UP000245708">
    <property type="component" value="Unassembled WGS sequence"/>
</dbReference>
<evidence type="ECO:0000256" key="1">
    <source>
        <dbReference type="SAM" id="MobiDB-lite"/>
    </source>
</evidence>
<evidence type="ECO:0000259" key="2">
    <source>
        <dbReference type="Pfam" id="PF03372"/>
    </source>
</evidence>
<dbReference type="InterPro" id="IPR036691">
    <property type="entry name" value="Endo/exonu/phosph_ase_sf"/>
</dbReference>
<dbReference type="Pfam" id="PF03372">
    <property type="entry name" value="Exo_endo_phos"/>
    <property type="match status" value="1"/>
</dbReference>
<keyword evidence="3" id="KW-0269">Exonuclease</keyword>
<accession>A0A316GGX7</accession>
<evidence type="ECO:0000313" key="3">
    <source>
        <dbReference type="EMBL" id="PWK60237.1"/>
    </source>
</evidence>
<dbReference type="AlphaFoldDB" id="A0A316GGX7"/>
<dbReference type="RefSeq" id="WP_245904317.1">
    <property type="nucleotide sequence ID" value="NZ_QGGW01000005.1"/>
</dbReference>
<dbReference type="SUPFAM" id="SSF56219">
    <property type="entry name" value="DNase I-like"/>
    <property type="match status" value="1"/>
</dbReference>
<keyword evidence="3" id="KW-0255">Endonuclease</keyword>
<dbReference type="GO" id="GO:0004519">
    <property type="term" value="F:endonuclease activity"/>
    <property type="evidence" value="ECO:0007669"/>
    <property type="project" value="UniProtKB-KW"/>
</dbReference>
<feature type="region of interest" description="Disordered" evidence="1">
    <location>
        <begin position="259"/>
        <end position="278"/>
    </location>
</feature>
<reference evidence="3 4" key="1">
    <citation type="submission" date="2018-05" db="EMBL/GenBank/DDBJ databases">
        <title>Genomic Encyclopedia of Type Strains, Phase IV (KMG-IV): sequencing the most valuable type-strain genomes for metagenomic binning, comparative biology and taxonomic classification.</title>
        <authorList>
            <person name="Goeker M."/>
        </authorList>
    </citation>
    <scope>NUCLEOTIDE SEQUENCE [LARGE SCALE GENOMIC DNA]</scope>
    <source>
        <strain evidence="3 4">DSM 16097</strain>
    </source>
</reference>
<dbReference type="GO" id="GO:0004527">
    <property type="term" value="F:exonuclease activity"/>
    <property type="evidence" value="ECO:0007669"/>
    <property type="project" value="UniProtKB-KW"/>
</dbReference>
<dbReference type="Gene3D" id="3.60.10.10">
    <property type="entry name" value="Endonuclease/exonuclease/phosphatase"/>
    <property type="match status" value="1"/>
</dbReference>
<sequence>MADTLRIATFHTQLSRAGPGLLLRDILRGEDAQVAATVAVIAAAAADVVVLQDMDFDAGGAALTALADALAQAGIDYPHRLALRPNTGMPTGVDIDGDGRSWRARDAQGYGRFNGQGGMALLSRHPFGAVRDFSGFLWVDLPDSAAPAVLPPEALPVLRLATVAAWDVAVEVPGGPLHLLALHAGTPVFDGPEDRNGWRNADELRFWALYLEGWTPEGVPFAAEHFAVIGTFNVDPEGGEGRPEGLLALLEHPRLQDVVPRRPGGGTQTADWPEPEPGDLRVDYILPAAGMTVTGAGVLWPEGEEGPVAASVAALASDHRLVWVDLEMVGD</sequence>
<organism evidence="3 4">
    <name type="scientific">Roseicyclus mahoneyensis</name>
    <dbReference type="NCBI Taxonomy" id="164332"/>
    <lineage>
        <taxon>Bacteria</taxon>
        <taxon>Pseudomonadati</taxon>
        <taxon>Pseudomonadota</taxon>
        <taxon>Alphaproteobacteria</taxon>
        <taxon>Rhodobacterales</taxon>
        <taxon>Roseobacteraceae</taxon>
        <taxon>Roseicyclus</taxon>
    </lineage>
</organism>
<dbReference type="EMBL" id="QGGW01000005">
    <property type="protein sequence ID" value="PWK60237.1"/>
    <property type="molecule type" value="Genomic_DNA"/>
</dbReference>
<name>A0A316GGX7_9RHOB</name>
<feature type="domain" description="Endonuclease/exonuclease/phosphatase" evidence="2">
    <location>
        <begin position="29"/>
        <end position="319"/>
    </location>
</feature>
<keyword evidence="3" id="KW-0378">Hydrolase</keyword>
<dbReference type="InterPro" id="IPR005135">
    <property type="entry name" value="Endo/exonuclease/phosphatase"/>
</dbReference>
<comment type="caution">
    <text evidence="3">The sequence shown here is derived from an EMBL/GenBank/DDBJ whole genome shotgun (WGS) entry which is preliminary data.</text>
</comment>